<dbReference type="RefSeq" id="WP_177227906.1">
    <property type="nucleotide sequence ID" value="NZ_FPCG01000007.1"/>
</dbReference>
<dbReference type="SUPFAM" id="SSF55811">
    <property type="entry name" value="Nudix"/>
    <property type="match status" value="1"/>
</dbReference>
<keyword evidence="3" id="KW-0479">Metal-binding</keyword>
<evidence type="ECO:0000313" key="9">
    <source>
        <dbReference type="Proteomes" id="UP000198881"/>
    </source>
</evidence>
<name>A0A1I7MNB7_9MICC</name>
<keyword evidence="4" id="KW-0378">Hydrolase</keyword>
<comment type="cofactor">
    <cofactor evidence="2">
        <name>Mg(2+)</name>
        <dbReference type="ChEBI" id="CHEBI:18420"/>
    </cofactor>
</comment>
<evidence type="ECO:0000256" key="6">
    <source>
        <dbReference type="ARBA" id="ARBA00023211"/>
    </source>
</evidence>
<evidence type="ECO:0000256" key="4">
    <source>
        <dbReference type="ARBA" id="ARBA00022801"/>
    </source>
</evidence>
<organism evidence="8 9">
    <name type="scientific">Micrococcus terreus</name>
    <dbReference type="NCBI Taxonomy" id="574650"/>
    <lineage>
        <taxon>Bacteria</taxon>
        <taxon>Bacillati</taxon>
        <taxon>Actinomycetota</taxon>
        <taxon>Actinomycetes</taxon>
        <taxon>Micrococcales</taxon>
        <taxon>Micrococcaceae</taxon>
        <taxon>Micrococcus</taxon>
    </lineage>
</organism>
<sequence length="258" mass="28652">MSRSGQDHHHDDGPPPVRPAATILLVRPVETPERPGLEVLTLTRSTQLVFSAGATAFPGGRIEDTDPSPEYAAVRETFEETGVLLAVRPDGSPADVDLAVLPAQTQGQIEEDAARFSPFLTDLGVQADVWSMHLISRWVTPEDQPRRYDTRFYVAAVPAGQEPRQLSFESVSWQWLTPEQALSDFRAGERFLMPPTWAQLRLLAQAATVQQALHLPGQEEPVTPRSEGGTPRRIVDFPDHEVYALDLEQFHAHRPRSA</sequence>
<keyword evidence="6" id="KW-0464">Manganese</keyword>
<dbReference type="InterPro" id="IPR039121">
    <property type="entry name" value="NUDT19"/>
</dbReference>
<evidence type="ECO:0000259" key="7">
    <source>
        <dbReference type="PROSITE" id="PS51462"/>
    </source>
</evidence>
<feature type="domain" description="Nudix hydrolase" evidence="7">
    <location>
        <begin position="16"/>
        <end position="198"/>
    </location>
</feature>
<dbReference type="AlphaFoldDB" id="A0A1I7MNB7"/>
<evidence type="ECO:0000256" key="2">
    <source>
        <dbReference type="ARBA" id="ARBA00001946"/>
    </source>
</evidence>
<accession>A0A1I7MNB7</accession>
<reference evidence="8 9" key="1">
    <citation type="submission" date="2016-10" db="EMBL/GenBank/DDBJ databases">
        <authorList>
            <person name="de Groot N.N."/>
        </authorList>
    </citation>
    <scope>NUCLEOTIDE SEQUENCE [LARGE SCALE GENOMIC DNA]</scope>
    <source>
        <strain evidence="8 9">CGMCC 1.7054</strain>
    </source>
</reference>
<dbReference type="EMBL" id="FPCG01000007">
    <property type="protein sequence ID" value="SFV23398.1"/>
    <property type="molecule type" value="Genomic_DNA"/>
</dbReference>
<dbReference type="GO" id="GO:0046872">
    <property type="term" value="F:metal ion binding"/>
    <property type="evidence" value="ECO:0007669"/>
    <property type="project" value="UniProtKB-KW"/>
</dbReference>
<dbReference type="InterPro" id="IPR000086">
    <property type="entry name" value="NUDIX_hydrolase_dom"/>
</dbReference>
<dbReference type="Proteomes" id="UP000198881">
    <property type="component" value="Unassembled WGS sequence"/>
</dbReference>
<keyword evidence="9" id="KW-1185">Reference proteome</keyword>
<dbReference type="PROSITE" id="PS51462">
    <property type="entry name" value="NUDIX"/>
    <property type="match status" value="1"/>
</dbReference>
<dbReference type="PANTHER" id="PTHR12318">
    <property type="entry name" value="TESTOSTERONE-REGULATED PROTEIN RP2"/>
    <property type="match status" value="1"/>
</dbReference>
<protein>
    <submittedName>
        <fullName evidence="8">NUDIX domain-containing protein</fullName>
    </submittedName>
</protein>
<dbReference type="PANTHER" id="PTHR12318:SF0">
    <property type="entry name" value="ACYL-COENZYME A DIPHOSPHATASE NUDT19"/>
    <property type="match status" value="1"/>
</dbReference>
<dbReference type="CDD" id="cd18870">
    <property type="entry name" value="NUDIX_AcylCoAdiphos_Nudt19"/>
    <property type="match status" value="1"/>
</dbReference>
<evidence type="ECO:0000256" key="5">
    <source>
        <dbReference type="ARBA" id="ARBA00022842"/>
    </source>
</evidence>
<dbReference type="Pfam" id="PF00293">
    <property type="entry name" value="NUDIX"/>
    <property type="match status" value="1"/>
</dbReference>
<dbReference type="Gene3D" id="3.90.79.10">
    <property type="entry name" value="Nucleoside Triphosphate Pyrophosphohydrolase"/>
    <property type="match status" value="1"/>
</dbReference>
<dbReference type="GO" id="GO:0016818">
    <property type="term" value="F:hydrolase activity, acting on acid anhydrides, in phosphorus-containing anhydrides"/>
    <property type="evidence" value="ECO:0007669"/>
    <property type="project" value="InterPro"/>
</dbReference>
<evidence type="ECO:0000256" key="1">
    <source>
        <dbReference type="ARBA" id="ARBA00001936"/>
    </source>
</evidence>
<gene>
    <name evidence="8" type="ORF">SAMN04487966_10758</name>
</gene>
<proteinExistence type="predicted"/>
<keyword evidence="5" id="KW-0460">Magnesium</keyword>
<dbReference type="STRING" id="574650.SAMN04487966_10758"/>
<evidence type="ECO:0000313" key="8">
    <source>
        <dbReference type="EMBL" id="SFV23398.1"/>
    </source>
</evidence>
<evidence type="ECO:0000256" key="3">
    <source>
        <dbReference type="ARBA" id="ARBA00022723"/>
    </source>
</evidence>
<comment type="cofactor">
    <cofactor evidence="1">
        <name>Mn(2+)</name>
        <dbReference type="ChEBI" id="CHEBI:29035"/>
    </cofactor>
</comment>
<dbReference type="InterPro" id="IPR015797">
    <property type="entry name" value="NUDIX_hydrolase-like_dom_sf"/>
</dbReference>